<evidence type="ECO:0000256" key="1">
    <source>
        <dbReference type="SAM" id="MobiDB-lite"/>
    </source>
</evidence>
<feature type="compositionally biased region" description="Polar residues" evidence="1">
    <location>
        <begin position="284"/>
        <end position="302"/>
    </location>
</feature>
<sequence length="356" mass="37502">MDNRDAPVDMTLNVPPSPSIPSPGSENGSDLSKSPAFSWVASPNPSSFPPSASDRPKMDHYVPVPRLSLPDDIEQSVHDMRASVNSVQRVQPATASMSSTGSVNEPPSPGHFANTSNYPARGDSLSLFPPSRVRTPTTALDRARAHAAVSPVSPAPPRGSTPPSRSRGSLPPPGPPPSGPPPAVPSPSIASSNTSAPPPHSRVASLASSIYSEQDSETARSLSRLSFSSSVVATPRASSSPPHRSHPTADSSLSSTSSPSNKDTPTPTHNNDINDERIPRPSPFHTSAPSVSTSAVFNTSGTHGPRISELYDAYYRRSQQLPEPSKRPKELLVSTIEEVPRPLPSPWGRTLPGMAM</sequence>
<feature type="compositionally biased region" description="Pro residues" evidence="1">
    <location>
        <begin position="170"/>
        <end position="185"/>
    </location>
</feature>
<feature type="region of interest" description="Disordered" evidence="1">
    <location>
        <begin position="1"/>
        <end position="306"/>
    </location>
</feature>
<comment type="caution">
    <text evidence="2">The sequence shown here is derived from an EMBL/GenBank/DDBJ whole genome shotgun (WGS) entry which is preliminary data.</text>
</comment>
<evidence type="ECO:0000313" key="2">
    <source>
        <dbReference type="EMBL" id="KAK5201623.1"/>
    </source>
</evidence>
<reference evidence="2 3" key="1">
    <citation type="submission" date="2023-08" db="EMBL/GenBank/DDBJ databases">
        <title>Black Yeasts Isolated from many extreme environments.</title>
        <authorList>
            <person name="Coleine C."/>
            <person name="Stajich J.E."/>
            <person name="Selbmann L."/>
        </authorList>
    </citation>
    <scope>NUCLEOTIDE SEQUENCE [LARGE SCALE GENOMIC DNA]</scope>
    <source>
        <strain evidence="2 3">CCFEE 536</strain>
    </source>
</reference>
<gene>
    <name evidence="2" type="ORF">LTR16_002038</name>
</gene>
<feature type="compositionally biased region" description="Low complexity" evidence="1">
    <location>
        <begin position="219"/>
        <end position="268"/>
    </location>
</feature>
<feature type="compositionally biased region" description="Low complexity" evidence="1">
    <location>
        <begin position="41"/>
        <end position="53"/>
    </location>
</feature>
<dbReference type="EMBL" id="JAVRRA010016554">
    <property type="protein sequence ID" value="KAK5201623.1"/>
    <property type="molecule type" value="Genomic_DNA"/>
</dbReference>
<accession>A0ABR0LQ09</accession>
<name>A0ABR0LQ09_9PEZI</name>
<feature type="compositionally biased region" description="Polar residues" evidence="1">
    <location>
        <begin position="83"/>
        <end position="105"/>
    </location>
</feature>
<dbReference type="Proteomes" id="UP001357485">
    <property type="component" value="Unassembled WGS sequence"/>
</dbReference>
<keyword evidence="3" id="KW-1185">Reference proteome</keyword>
<protein>
    <submittedName>
        <fullName evidence="2">Uncharacterized protein</fullName>
    </submittedName>
</protein>
<organism evidence="2 3">
    <name type="scientific">Cryomyces antarcticus</name>
    <dbReference type="NCBI Taxonomy" id="329879"/>
    <lineage>
        <taxon>Eukaryota</taxon>
        <taxon>Fungi</taxon>
        <taxon>Dikarya</taxon>
        <taxon>Ascomycota</taxon>
        <taxon>Pezizomycotina</taxon>
        <taxon>Dothideomycetes</taxon>
        <taxon>Dothideomycetes incertae sedis</taxon>
        <taxon>Cryomyces</taxon>
    </lineage>
</organism>
<proteinExistence type="predicted"/>
<evidence type="ECO:0000313" key="3">
    <source>
        <dbReference type="Proteomes" id="UP001357485"/>
    </source>
</evidence>